<dbReference type="Gene3D" id="1.10.150.130">
    <property type="match status" value="1"/>
</dbReference>
<dbReference type="PANTHER" id="PTHR30349">
    <property type="entry name" value="PHAGE INTEGRASE-RELATED"/>
    <property type="match status" value="1"/>
</dbReference>
<dbReference type="InterPro" id="IPR025269">
    <property type="entry name" value="SAM-like_dom"/>
</dbReference>
<keyword evidence="4" id="KW-0812">Transmembrane</keyword>
<dbReference type="CDD" id="cd01185">
    <property type="entry name" value="INTN1_C_like"/>
    <property type="match status" value="1"/>
</dbReference>
<feature type="domain" description="Tyr recombinase" evidence="5">
    <location>
        <begin position="219"/>
        <end position="396"/>
    </location>
</feature>
<dbReference type="SUPFAM" id="SSF56349">
    <property type="entry name" value="DNA breaking-rejoining enzymes"/>
    <property type="match status" value="1"/>
</dbReference>
<dbReference type="InterPro" id="IPR011010">
    <property type="entry name" value="DNA_brk_join_enz"/>
</dbReference>
<dbReference type="Pfam" id="PF17293">
    <property type="entry name" value="Arm-DNA-bind_5"/>
    <property type="match status" value="1"/>
</dbReference>
<sequence length="439" mass="51374">MKTKITVLYYLRKSKVNAQAQMPIYQRITINGQRFDVSTGLFIEELKWSSEASKMKGNTEEARMFNGRLDMMRAIVYETEKKLFMNQIEITFESFKNEFQGKKERARMLIPIFQEHNRKIKELVGQEYAPGTLERYETSLKHTKSFLLWKYNLTDINIEKIDHPFIMEYEFYLRSERKCANNTAVKYIKNFHKIINQCLANGWLNKDPFSNYKAKVKEVVRDFLSEAEIEQMINKEFVSERLELVRDIFIFSCFTGLAYIDVKQLTLDNIALGIDGDKWIFKNRQKTDTASKIPLLPMAQEIIDKYAEHPVCKNEKRLLPILTNQKMNAYLKEIADVCEIKKELTFHIARHTFATTVTLSNGVPLETVSKMLGHTSLKTTQHYAKILDKKISEDMMILKTKFASKVLFFALQINLNPYFLIAALNILFFKSLNLASLYL</sequence>
<dbReference type="PANTHER" id="PTHR30349:SF64">
    <property type="entry name" value="PROPHAGE INTEGRASE INTD-RELATED"/>
    <property type="match status" value="1"/>
</dbReference>
<evidence type="ECO:0000313" key="6">
    <source>
        <dbReference type="EMBL" id="MFE3872138.1"/>
    </source>
</evidence>
<dbReference type="InterPro" id="IPR013762">
    <property type="entry name" value="Integrase-like_cat_sf"/>
</dbReference>
<keyword evidence="3" id="KW-0233">DNA recombination</keyword>
<proteinExistence type="inferred from homology"/>
<evidence type="ECO:0000313" key="7">
    <source>
        <dbReference type="Proteomes" id="UP001600107"/>
    </source>
</evidence>
<evidence type="ECO:0000259" key="5">
    <source>
        <dbReference type="PROSITE" id="PS51898"/>
    </source>
</evidence>
<evidence type="ECO:0000256" key="2">
    <source>
        <dbReference type="ARBA" id="ARBA00023125"/>
    </source>
</evidence>
<gene>
    <name evidence="6" type="ORF">ACFX5F_12990</name>
</gene>
<dbReference type="InterPro" id="IPR035386">
    <property type="entry name" value="Arm-DNA-bind_5"/>
</dbReference>
<protein>
    <submittedName>
        <fullName evidence="6">Site-specific integrase</fullName>
    </submittedName>
</protein>
<dbReference type="Gene3D" id="1.10.443.10">
    <property type="entry name" value="Intergrase catalytic core"/>
    <property type="match status" value="1"/>
</dbReference>
<feature type="transmembrane region" description="Helical" evidence="4">
    <location>
        <begin position="406"/>
        <end position="429"/>
    </location>
</feature>
<dbReference type="EMBL" id="JBHZPY010000012">
    <property type="protein sequence ID" value="MFE3872138.1"/>
    <property type="molecule type" value="Genomic_DNA"/>
</dbReference>
<reference evidence="6 7" key="1">
    <citation type="submission" date="2024-06" db="EMBL/GenBank/DDBJ databases">
        <title>Flavobacterium spp. isolated from glacier.</title>
        <authorList>
            <person name="Han D."/>
        </authorList>
    </citation>
    <scope>NUCLEOTIDE SEQUENCE [LARGE SCALE GENOMIC DNA]</scope>
    <source>
        <strain evidence="6 7">ZS1P70</strain>
    </source>
</reference>
<keyword evidence="7" id="KW-1185">Reference proteome</keyword>
<evidence type="ECO:0000256" key="3">
    <source>
        <dbReference type="ARBA" id="ARBA00023172"/>
    </source>
</evidence>
<comment type="caution">
    <text evidence="6">The sequence shown here is derived from an EMBL/GenBank/DDBJ whole genome shotgun (WGS) entry which is preliminary data.</text>
</comment>
<evidence type="ECO:0000256" key="1">
    <source>
        <dbReference type="ARBA" id="ARBA00008857"/>
    </source>
</evidence>
<keyword evidence="4" id="KW-0472">Membrane</keyword>
<keyword evidence="4" id="KW-1133">Transmembrane helix</keyword>
<dbReference type="InterPro" id="IPR010998">
    <property type="entry name" value="Integrase_recombinase_N"/>
</dbReference>
<comment type="similarity">
    <text evidence="1">Belongs to the 'phage' integrase family.</text>
</comment>
<keyword evidence="2" id="KW-0238">DNA-binding</keyword>
<dbReference type="Proteomes" id="UP001600107">
    <property type="component" value="Unassembled WGS sequence"/>
</dbReference>
<dbReference type="RefSeq" id="WP_379852433.1">
    <property type="nucleotide sequence ID" value="NZ_JBHZPY010000012.1"/>
</dbReference>
<dbReference type="InterPro" id="IPR002104">
    <property type="entry name" value="Integrase_catalytic"/>
</dbReference>
<accession>A0ABW6I780</accession>
<dbReference type="Pfam" id="PF00589">
    <property type="entry name" value="Phage_integrase"/>
    <property type="match status" value="1"/>
</dbReference>
<evidence type="ECO:0000256" key="4">
    <source>
        <dbReference type="SAM" id="Phobius"/>
    </source>
</evidence>
<dbReference type="InterPro" id="IPR050090">
    <property type="entry name" value="Tyrosine_recombinase_XerCD"/>
</dbReference>
<dbReference type="Pfam" id="PF13102">
    <property type="entry name" value="Phage_int_SAM_5"/>
    <property type="match status" value="1"/>
</dbReference>
<organism evidence="6 7">
    <name type="scientific">Flavobacterium zhoui</name>
    <dbReference type="NCBI Taxonomy" id="3230414"/>
    <lineage>
        <taxon>Bacteria</taxon>
        <taxon>Pseudomonadati</taxon>
        <taxon>Bacteroidota</taxon>
        <taxon>Flavobacteriia</taxon>
        <taxon>Flavobacteriales</taxon>
        <taxon>Flavobacteriaceae</taxon>
        <taxon>Flavobacterium</taxon>
    </lineage>
</organism>
<name>A0ABW6I780_9FLAO</name>
<dbReference type="PROSITE" id="PS51898">
    <property type="entry name" value="TYR_RECOMBINASE"/>
    <property type="match status" value="1"/>
</dbReference>